<dbReference type="InterPro" id="IPR036397">
    <property type="entry name" value="RNaseH_sf"/>
</dbReference>
<keyword evidence="13" id="KW-0694">RNA-binding</keyword>
<keyword evidence="16" id="KW-0539">Nucleus</keyword>
<comment type="subunit">
    <text evidence="6">Component of the CCR4-NOT complex, at least composed of CRR4 and CAF1 proteins.</text>
</comment>
<dbReference type="Proteomes" id="UP000489600">
    <property type="component" value="Unassembled WGS sequence"/>
</dbReference>
<evidence type="ECO:0000256" key="9">
    <source>
        <dbReference type="ARBA" id="ARBA00022722"/>
    </source>
</evidence>
<keyword evidence="11" id="KW-0378">Hydrolase</keyword>
<dbReference type="SUPFAM" id="SSF53098">
    <property type="entry name" value="Ribonuclease H-like"/>
    <property type="match status" value="1"/>
</dbReference>
<keyword evidence="19" id="KW-1185">Reference proteome</keyword>
<comment type="caution">
    <text evidence="18">The sequence shown here is derived from an EMBL/GenBank/DDBJ whole genome shotgun (WGS) entry which is preliminary data.</text>
</comment>
<dbReference type="EMBL" id="CABITT030000001">
    <property type="protein sequence ID" value="VVA92868.1"/>
    <property type="molecule type" value="Genomic_DNA"/>
</dbReference>
<comment type="cofactor">
    <cofactor evidence="2">
        <name>a divalent metal cation</name>
        <dbReference type="ChEBI" id="CHEBI:60240"/>
    </cofactor>
</comment>
<comment type="catalytic activity">
    <reaction evidence="1">
        <text>Exonucleolytic cleavage of poly(A) to 5'-AMP.</text>
        <dbReference type="EC" id="3.1.13.4"/>
    </reaction>
</comment>
<dbReference type="GO" id="GO:0004535">
    <property type="term" value="F:poly(A)-specific ribonuclease activity"/>
    <property type="evidence" value="ECO:0007669"/>
    <property type="project" value="UniProtKB-EC"/>
</dbReference>
<accession>A0A565ATY4</accession>
<dbReference type="GO" id="GO:0005634">
    <property type="term" value="C:nucleus"/>
    <property type="evidence" value="ECO:0007669"/>
    <property type="project" value="UniProtKB-SubCell"/>
</dbReference>
<dbReference type="GO" id="GO:0030014">
    <property type="term" value="C:CCR4-NOT complex"/>
    <property type="evidence" value="ECO:0007669"/>
    <property type="project" value="InterPro"/>
</dbReference>
<dbReference type="InterPro" id="IPR012337">
    <property type="entry name" value="RNaseH-like_sf"/>
</dbReference>
<dbReference type="Gene3D" id="3.30.420.10">
    <property type="entry name" value="Ribonuclease H-like superfamily/Ribonuclease H"/>
    <property type="match status" value="1"/>
</dbReference>
<evidence type="ECO:0000256" key="5">
    <source>
        <dbReference type="ARBA" id="ARBA00008372"/>
    </source>
</evidence>
<keyword evidence="8" id="KW-0963">Cytoplasm</keyword>
<dbReference type="EC" id="3.1.13.4" evidence="7"/>
<evidence type="ECO:0000256" key="12">
    <source>
        <dbReference type="ARBA" id="ARBA00022839"/>
    </source>
</evidence>
<name>A0A565ATY4_9BRAS</name>
<evidence type="ECO:0000256" key="8">
    <source>
        <dbReference type="ARBA" id="ARBA00022490"/>
    </source>
</evidence>
<evidence type="ECO:0000256" key="10">
    <source>
        <dbReference type="ARBA" id="ARBA00022723"/>
    </source>
</evidence>
<dbReference type="Pfam" id="PF04857">
    <property type="entry name" value="CAF1"/>
    <property type="match status" value="1"/>
</dbReference>
<keyword evidence="9" id="KW-0540">Nuclease</keyword>
<keyword evidence="15" id="KW-0804">Transcription</keyword>
<evidence type="ECO:0000313" key="19">
    <source>
        <dbReference type="Proteomes" id="UP000489600"/>
    </source>
</evidence>
<dbReference type="GO" id="GO:0046872">
    <property type="term" value="F:metal ion binding"/>
    <property type="evidence" value="ECO:0007669"/>
    <property type="project" value="UniProtKB-KW"/>
</dbReference>
<dbReference type="GO" id="GO:0005737">
    <property type="term" value="C:cytoplasm"/>
    <property type="evidence" value="ECO:0007669"/>
    <property type="project" value="UniProtKB-SubCell"/>
</dbReference>
<dbReference type="GO" id="GO:0003723">
    <property type="term" value="F:RNA binding"/>
    <property type="evidence" value="ECO:0007669"/>
    <property type="project" value="UniProtKB-KW"/>
</dbReference>
<evidence type="ECO:0000256" key="16">
    <source>
        <dbReference type="ARBA" id="ARBA00023242"/>
    </source>
</evidence>
<keyword evidence="12" id="KW-0269">Exonuclease</keyword>
<evidence type="ECO:0000256" key="11">
    <source>
        <dbReference type="ARBA" id="ARBA00022801"/>
    </source>
</evidence>
<comment type="subcellular location">
    <subcellularLocation>
        <location evidence="4">Cytoplasm</location>
    </subcellularLocation>
    <subcellularLocation>
        <location evidence="3">Nucleus</location>
    </subcellularLocation>
</comment>
<evidence type="ECO:0000256" key="14">
    <source>
        <dbReference type="ARBA" id="ARBA00023015"/>
    </source>
</evidence>
<reference evidence="18" key="1">
    <citation type="submission" date="2019-07" db="EMBL/GenBank/DDBJ databases">
        <authorList>
            <person name="Dittberner H."/>
        </authorList>
    </citation>
    <scope>NUCLEOTIDE SEQUENCE [LARGE SCALE GENOMIC DNA]</scope>
</reference>
<evidence type="ECO:0000256" key="1">
    <source>
        <dbReference type="ARBA" id="ARBA00001663"/>
    </source>
</evidence>
<dbReference type="InterPro" id="IPR039637">
    <property type="entry name" value="CNOT7/CNOT8/Pop2"/>
</dbReference>
<comment type="function">
    <text evidence="17">Ubiquitous transcription factor required for a diverse set of processes. It is a component of the CCR4 complex involved in the control of gene expression.</text>
</comment>
<protein>
    <recommendedName>
        <fullName evidence="7">poly(A)-specific ribonuclease</fullName>
        <ecNumber evidence="7">3.1.13.4</ecNumber>
    </recommendedName>
</protein>
<dbReference type="OrthoDB" id="1164111at2759"/>
<keyword evidence="14" id="KW-0805">Transcription regulation</keyword>
<comment type="similarity">
    <text evidence="5">Belongs to the CAF1 family.</text>
</comment>
<evidence type="ECO:0000256" key="7">
    <source>
        <dbReference type="ARBA" id="ARBA00012161"/>
    </source>
</evidence>
<evidence type="ECO:0000256" key="6">
    <source>
        <dbReference type="ARBA" id="ARBA00011757"/>
    </source>
</evidence>
<evidence type="ECO:0000256" key="17">
    <source>
        <dbReference type="ARBA" id="ARBA00025148"/>
    </source>
</evidence>
<gene>
    <name evidence="18" type="ORF">ANE_LOCUS3313</name>
</gene>
<evidence type="ECO:0000256" key="3">
    <source>
        <dbReference type="ARBA" id="ARBA00004123"/>
    </source>
</evidence>
<evidence type="ECO:0000256" key="2">
    <source>
        <dbReference type="ARBA" id="ARBA00001968"/>
    </source>
</evidence>
<keyword evidence="10" id="KW-0479">Metal-binding</keyword>
<evidence type="ECO:0000256" key="4">
    <source>
        <dbReference type="ARBA" id="ARBA00004496"/>
    </source>
</evidence>
<dbReference type="PANTHER" id="PTHR10797">
    <property type="entry name" value="CCR4-NOT TRANSCRIPTION COMPLEX SUBUNIT"/>
    <property type="match status" value="1"/>
</dbReference>
<dbReference type="InterPro" id="IPR006941">
    <property type="entry name" value="RNase_CAF1"/>
</dbReference>
<evidence type="ECO:0000256" key="15">
    <source>
        <dbReference type="ARBA" id="ARBA00023163"/>
    </source>
</evidence>
<sequence>MTDQSHKPSGAVVIRQVWAKNLESEFDLISRIIDDYPFISMDTEFPGVIFKADLRRGNPLDLYTILKSNVDALSLIQVGLTLSDVDGNLPDLGDDAGRRFIWEFNFKDFDVARDAHAPDLIELLRSGDRFRAEPPRRCGFREVYGADDVVGACLQRGGELGDFP</sequence>
<organism evidence="18 19">
    <name type="scientific">Arabis nemorensis</name>
    <dbReference type="NCBI Taxonomy" id="586526"/>
    <lineage>
        <taxon>Eukaryota</taxon>
        <taxon>Viridiplantae</taxon>
        <taxon>Streptophyta</taxon>
        <taxon>Embryophyta</taxon>
        <taxon>Tracheophyta</taxon>
        <taxon>Spermatophyta</taxon>
        <taxon>Magnoliopsida</taxon>
        <taxon>eudicotyledons</taxon>
        <taxon>Gunneridae</taxon>
        <taxon>Pentapetalae</taxon>
        <taxon>rosids</taxon>
        <taxon>malvids</taxon>
        <taxon>Brassicales</taxon>
        <taxon>Brassicaceae</taxon>
        <taxon>Arabideae</taxon>
        <taxon>Arabis</taxon>
    </lineage>
</organism>
<proteinExistence type="inferred from homology"/>
<evidence type="ECO:0000313" key="18">
    <source>
        <dbReference type="EMBL" id="VVA92868.1"/>
    </source>
</evidence>
<dbReference type="AlphaFoldDB" id="A0A565ATY4"/>
<evidence type="ECO:0000256" key="13">
    <source>
        <dbReference type="ARBA" id="ARBA00022884"/>
    </source>
</evidence>